<dbReference type="EMBL" id="OW240916">
    <property type="protein sequence ID" value="CAH2297288.1"/>
    <property type="molecule type" value="Genomic_DNA"/>
</dbReference>
<feature type="compositionally biased region" description="Low complexity" evidence="1">
    <location>
        <begin position="146"/>
        <end position="174"/>
    </location>
</feature>
<organism evidence="2 3">
    <name type="scientific">Pelobates cultripes</name>
    <name type="common">Western spadefoot toad</name>
    <dbReference type="NCBI Taxonomy" id="61616"/>
    <lineage>
        <taxon>Eukaryota</taxon>
        <taxon>Metazoa</taxon>
        <taxon>Chordata</taxon>
        <taxon>Craniata</taxon>
        <taxon>Vertebrata</taxon>
        <taxon>Euteleostomi</taxon>
        <taxon>Amphibia</taxon>
        <taxon>Batrachia</taxon>
        <taxon>Anura</taxon>
        <taxon>Pelobatoidea</taxon>
        <taxon>Pelobatidae</taxon>
        <taxon>Pelobates</taxon>
    </lineage>
</organism>
<name>A0AAD1SCJ1_PELCU</name>
<reference evidence="2" key="1">
    <citation type="submission" date="2022-03" db="EMBL/GenBank/DDBJ databases">
        <authorList>
            <person name="Alioto T."/>
            <person name="Alioto T."/>
            <person name="Gomez Garrido J."/>
        </authorList>
    </citation>
    <scope>NUCLEOTIDE SEQUENCE</scope>
</reference>
<dbReference type="Proteomes" id="UP001295444">
    <property type="component" value="Chromosome 05"/>
</dbReference>
<protein>
    <submittedName>
        <fullName evidence="2">Uncharacterized protein</fullName>
    </submittedName>
</protein>
<sequence>MDARLTVTEAQGKRGGPSGKHQRSYAQPSAMPWEANKFTDWALRALSAPSEQPCDIVCCLDNFAMKEDILRGARRMAQYASISCKYPYTRTSPATPCRQERPSDLSPQHSKRQRTRPPRYTDPGGRPRVPTLPRVPASTGTKLAGSPIPATSKKPSTTTTGQRPGQGQTPTQLTMASRPNKTGRITAAA</sequence>
<gene>
    <name evidence="2" type="ORF">PECUL_23A051464</name>
</gene>
<feature type="region of interest" description="Disordered" evidence="1">
    <location>
        <begin position="90"/>
        <end position="189"/>
    </location>
</feature>
<dbReference type="AlphaFoldDB" id="A0AAD1SCJ1"/>
<feature type="region of interest" description="Disordered" evidence="1">
    <location>
        <begin position="1"/>
        <end position="29"/>
    </location>
</feature>
<evidence type="ECO:0000313" key="2">
    <source>
        <dbReference type="EMBL" id="CAH2297288.1"/>
    </source>
</evidence>
<keyword evidence="3" id="KW-1185">Reference proteome</keyword>
<accession>A0AAD1SCJ1</accession>
<evidence type="ECO:0000256" key="1">
    <source>
        <dbReference type="SAM" id="MobiDB-lite"/>
    </source>
</evidence>
<proteinExistence type="predicted"/>
<evidence type="ECO:0000313" key="3">
    <source>
        <dbReference type="Proteomes" id="UP001295444"/>
    </source>
</evidence>